<evidence type="ECO:0000313" key="11">
    <source>
        <dbReference type="Proteomes" id="UP000838308"/>
    </source>
</evidence>
<dbReference type="Gene3D" id="1.20.1720.10">
    <property type="entry name" value="Multidrug resistance protein D"/>
    <property type="match status" value="1"/>
</dbReference>
<evidence type="ECO:0000259" key="9">
    <source>
        <dbReference type="PROSITE" id="PS50850"/>
    </source>
</evidence>
<accession>A0ABM9EMU3</accession>
<dbReference type="CDD" id="cd17320">
    <property type="entry name" value="MFS_MdfA_MDR_like"/>
    <property type="match status" value="1"/>
</dbReference>
<feature type="transmembrane region" description="Helical" evidence="8">
    <location>
        <begin position="293"/>
        <end position="314"/>
    </location>
</feature>
<dbReference type="PANTHER" id="PTHR23502">
    <property type="entry name" value="MAJOR FACILITATOR SUPERFAMILY"/>
    <property type="match status" value="1"/>
</dbReference>
<keyword evidence="3 8" id="KW-0813">Transport</keyword>
<evidence type="ECO:0000256" key="1">
    <source>
        <dbReference type="ARBA" id="ARBA00004651"/>
    </source>
</evidence>
<evidence type="ECO:0000256" key="8">
    <source>
        <dbReference type="RuleBase" id="RU365088"/>
    </source>
</evidence>
<dbReference type="SUPFAM" id="SSF103473">
    <property type="entry name" value="MFS general substrate transporter"/>
    <property type="match status" value="1"/>
</dbReference>
<evidence type="ECO:0000256" key="6">
    <source>
        <dbReference type="ARBA" id="ARBA00022989"/>
    </source>
</evidence>
<feature type="transmembrane region" description="Helical" evidence="8">
    <location>
        <begin position="320"/>
        <end position="344"/>
    </location>
</feature>
<dbReference type="RefSeq" id="WP_248733770.1">
    <property type="nucleotide sequence ID" value="NZ_CALBWS010000002.1"/>
</dbReference>
<feature type="transmembrane region" description="Helical" evidence="8">
    <location>
        <begin position="227"/>
        <end position="246"/>
    </location>
</feature>
<dbReference type="Proteomes" id="UP000838308">
    <property type="component" value="Unassembled WGS sequence"/>
</dbReference>
<keyword evidence="5 8" id="KW-0812">Transmembrane</keyword>
<feature type="transmembrane region" description="Helical" evidence="8">
    <location>
        <begin position="356"/>
        <end position="375"/>
    </location>
</feature>
<evidence type="ECO:0000256" key="3">
    <source>
        <dbReference type="ARBA" id="ARBA00022448"/>
    </source>
</evidence>
<proteinExistence type="inferred from homology"/>
<comment type="subcellular location">
    <subcellularLocation>
        <location evidence="1 8">Cell membrane</location>
        <topology evidence="1 8">Multi-pass membrane protein</topology>
    </subcellularLocation>
</comment>
<organism evidence="10 11">
    <name type="scientific">Neobacillus rhizosphaerae</name>
    <dbReference type="NCBI Taxonomy" id="2880965"/>
    <lineage>
        <taxon>Bacteria</taxon>
        <taxon>Bacillati</taxon>
        <taxon>Bacillota</taxon>
        <taxon>Bacilli</taxon>
        <taxon>Bacillales</taxon>
        <taxon>Bacillaceae</taxon>
        <taxon>Neobacillus</taxon>
    </lineage>
</organism>
<feature type="domain" description="Major facilitator superfamily (MFS) profile" evidence="9">
    <location>
        <begin position="20"/>
        <end position="409"/>
    </location>
</feature>
<evidence type="ECO:0000256" key="4">
    <source>
        <dbReference type="ARBA" id="ARBA00022475"/>
    </source>
</evidence>
<feature type="transmembrane region" description="Helical" evidence="8">
    <location>
        <begin position="21"/>
        <end position="38"/>
    </location>
</feature>
<feature type="transmembrane region" description="Helical" evidence="8">
    <location>
        <begin position="88"/>
        <end position="108"/>
    </location>
</feature>
<dbReference type="PROSITE" id="PS50850">
    <property type="entry name" value="MFS"/>
    <property type="match status" value="1"/>
</dbReference>
<dbReference type="NCBIfam" id="TIGR00710">
    <property type="entry name" value="efflux_Bcr_CflA"/>
    <property type="match status" value="1"/>
</dbReference>
<reference evidence="10" key="1">
    <citation type="submission" date="2022-04" db="EMBL/GenBank/DDBJ databases">
        <authorList>
            <person name="Criscuolo A."/>
        </authorList>
    </citation>
    <scope>NUCLEOTIDE SEQUENCE</scope>
    <source>
        <strain evidence="10">CIP111895</strain>
    </source>
</reference>
<name>A0ABM9EMU3_9BACI</name>
<dbReference type="InterPro" id="IPR001958">
    <property type="entry name" value="Tet-R_TetA/multi-R_MdtG-like"/>
</dbReference>
<evidence type="ECO:0000256" key="5">
    <source>
        <dbReference type="ARBA" id="ARBA00022692"/>
    </source>
</evidence>
<dbReference type="PRINTS" id="PR01035">
    <property type="entry name" value="TCRTETA"/>
</dbReference>
<evidence type="ECO:0000256" key="7">
    <source>
        <dbReference type="ARBA" id="ARBA00023136"/>
    </source>
</evidence>
<keyword evidence="4 8" id="KW-1003">Cell membrane</keyword>
<feature type="transmembrane region" description="Helical" evidence="8">
    <location>
        <begin position="258"/>
        <end position="281"/>
    </location>
</feature>
<keyword evidence="11" id="KW-1185">Reference proteome</keyword>
<keyword evidence="6 8" id="KW-1133">Transmembrane helix</keyword>
<dbReference type="InterPro" id="IPR036259">
    <property type="entry name" value="MFS_trans_sf"/>
</dbReference>
<feature type="transmembrane region" description="Helical" evidence="8">
    <location>
        <begin position="381"/>
        <end position="404"/>
    </location>
</feature>
<feature type="transmembrane region" description="Helical" evidence="8">
    <location>
        <begin position="58"/>
        <end position="76"/>
    </location>
</feature>
<protein>
    <recommendedName>
        <fullName evidence="8">Bcr/CflA family efflux transporter</fullName>
    </recommendedName>
</protein>
<feature type="transmembrane region" description="Helical" evidence="8">
    <location>
        <begin position="147"/>
        <end position="169"/>
    </location>
</feature>
<feature type="transmembrane region" description="Helical" evidence="8">
    <location>
        <begin position="114"/>
        <end position="135"/>
    </location>
</feature>
<sequence length="419" mass="44464">MGEPLNNTIDSGEGISRSKRLWMAAVLGSLAAFGPLSIDMYLPALPNIAQDFHTNPSLVQLSLTFFLLGLSSGQLLAGPLSDVRGRRLPLLIGLMTYFVVSLLCVFSPSIWALIVLRFIQGLAGSAGIVISRAIVRDLYSGPELTKFFALLALVNGVAPILAPVMGAQLLKIVPWQGVFIVLSLIGLLMFFVVFFGLPETLRDDRRSAGGIKNTIMTFKNLIFDRSFIGYALVQGLVFAGMFAYISGSPFVVQNIYGASAQMFSLIFAINGVGIMIASQTTGRLAGRIQESKLFVFGLCMSFFGGIVLLVLLLLHANLFFILLPLFFVVSSVGVVSTAGFSLAMQKQGKSAGSASALLGVLSLAMGAIVAPLVGIGGEHTAIPMGIVIVCVGTGAVFSYFFLVYRSNSKTKDTSSSLSG</sequence>
<comment type="similarity">
    <text evidence="2 8">Belongs to the major facilitator superfamily. Bcr/CmlA family.</text>
</comment>
<dbReference type="InterPro" id="IPR011701">
    <property type="entry name" value="MFS"/>
</dbReference>
<dbReference type="EMBL" id="CALBWS010000002">
    <property type="protein sequence ID" value="CAH2713419.1"/>
    <property type="molecule type" value="Genomic_DNA"/>
</dbReference>
<dbReference type="InterPro" id="IPR004812">
    <property type="entry name" value="Efflux_drug-R_Bcr/CmlA"/>
</dbReference>
<evidence type="ECO:0000313" key="10">
    <source>
        <dbReference type="EMBL" id="CAH2713419.1"/>
    </source>
</evidence>
<feature type="transmembrane region" description="Helical" evidence="8">
    <location>
        <begin position="175"/>
        <end position="197"/>
    </location>
</feature>
<keyword evidence="7 8" id="KW-0472">Membrane</keyword>
<gene>
    <name evidence="10" type="primary">bcr</name>
    <name evidence="10" type="ORF">BACCIP111895_00554</name>
</gene>
<dbReference type="Pfam" id="PF07690">
    <property type="entry name" value="MFS_1"/>
    <property type="match status" value="1"/>
</dbReference>
<dbReference type="InterPro" id="IPR020846">
    <property type="entry name" value="MFS_dom"/>
</dbReference>
<comment type="caution">
    <text evidence="10">The sequence shown here is derived from an EMBL/GenBank/DDBJ whole genome shotgun (WGS) entry which is preliminary data.</text>
</comment>
<dbReference type="PANTHER" id="PTHR23502:SF132">
    <property type="entry name" value="POLYAMINE TRANSPORTER 2-RELATED"/>
    <property type="match status" value="1"/>
</dbReference>
<evidence type="ECO:0000256" key="2">
    <source>
        <dbReference type="ARBA" id="ARBA00006236"/>
    </source>
</evidence>